<dbReference type="Pfam" id="PF08450">
    <property type="entry name" value="SGL"/>
    <property type="match status" value="1"/>
</dbReference>
<dbReference type="EMBL" id="JAQAGZ010000035">
    <property type="protein sequence ID" value="MCZ8517329.1"/>
    <property type="molecule type" value="Genomic_DNA"/>
</dbReference>
<reference evidence="3 4" key="1">
    <citation type="submission" date="2022-12" db="EMBL/GenBank/DDBJ databases">
        <title>Draft genome sequence of Paenibacillus sp. dW9.</title>
        <authorList>
            <person name="Choi E.-W."/>
            <person name="Kim D.-U."/>
        </authorList>
    </citation>
    <scope>NUCLEOTIDE SEQUENCE [LARGE SCALE GENOMIC DNA]</scope>
    <source>
        <strain evidence="4">dW9</strain>
    </source>
</reference>
<gene>
    <name evidence="3" type="ORF">O9H85_34270</name>
</gene>
<dbReference type="Proteomes" id="UP001527882">
    <property type="component" value="Unassembled WGS sequence"/>
</dbReference>
<evidence type="ECO:0000259" key="2">
    <source>
        <dbReference type="Pfam" id="PF08450"/>
    </source>
</evidence>
<dbReference type="SUPFAM" id="SSF63829">
    <property type="entry name" value="Calcium-dependent phosphotriesterase"/>
    <property type="match status" value="1"/>
</dbReference>
<proteinExistence type="inferred from homology"/>
<comment type="caution">
    <text evidence="3">The sequence shown here is derived from an EMBL/GenBank/DDBJ whole genome shotgun (WGS) entry which is preliminary data.</text>
</comment>
<sequence length="294" mass="32194">MSMEPPKLMVDARSVLGEGPSWDERSNVLYWVDIAGECLHIYNPSTNENAVVNIGQPIGAVAPCKSGGIVMALQHGFYSYDFDKRMMSFIVDPEADLPYNRFNDGKCDAKGRFWAGTMRVNKDVPNQGSLYCLDTDFTVRRVLSNLTISNGLGWSPDNQTMYYIDSATRKIMAYDFDLLSAELSNPRVAVDATGGIGGPDGMTVDEEGMIWAAIWDGYCVKRFNPDTGETLEIVSVPAARVTSCVFGGSGLSDLYITTARFGLSEQMLLEQPHAGGLFVQPTKVKGLPTYSFGE</sequence>
<dbReference type="InterPro" id="IPR013658">
    <property type="entry name" value="SGL"/>
</dbReference>
<evidence type="ECO:0000256" key="1">
    <source>
        <dbReference type="ARBA" id="ARBA00008853"/>
    </source>
</evidence>
<dbReference type="InterPro" id="IPR011042">
    <property type="entry name" value="6-blade_b-propeller_TolB-like"/>
</dbReference>
<dbReference type="PANTHER" id="PTHR10907:SF47">
    <property type="entry name" value="REGUCALCIN"/>
    <property type="match status" value="1"/>
</dbReference>
<name>A0ABT4QKC3_9BACL</name>
<dbReference type="Gene3D" id="2.120.10.30">
    <property type="entry name" value="TolB, C-terminal domain"/>
    <property type="match status" value="1"/>
</dbReference>
<protein>
    <submittedName>
        <fullName evidence="3">SMP-30/gluconolactonase/LRE family protein</fullName>
    </submittedName>
</protein>
<keyword evidence="4" id="KW-1185">Reference proteome</keyword>
<evidence type="ECO:0000313" key="3">
    <source>
        <dbReference type="EMBL" id="MCZ8517329.1"/>
    </source>
</evidence>
<comment type="similarity">
    <text evidence="1">Belongs to the SMP-30/CGR1 family.</text>
</comment>
<feature type="domain" description="SMP-30/Gluconolactonase/LRE-like region" evidence="2">
    <location>
        <begin position="16"/>
        <end position="260"/>
    </location>
</feature>
<dbReference type="PRINTS" id="PR01790">
    <property type="entry name" value="SMP30FAMILY"/>
</dbReference>
<dbReference type="RefSeq" id="WP_269885857.1">
    <property type="nucleotide sequence ID" value="NZ_JAQAGZ010000035.1"/>
</dbReference>
<accession>A0ABT4QKC3</accession>
<organism evidence="3 4">
    <name type="scientific">Paenibacillus gyeongsangnamensis</name>
    <dbReference type="NCBI Taxonomy" id="3388067"/>
    <lineage>
        <taxon>Bacteria</taxon>
        <taxon>Bacillati</taxon>
        <taxon>Bacillota</taxon>
        <taxon>Bacilli</taxon>
        <taxon>Bacillales</taxon>
        <taxon>Paenibacillaceae</taxon>
        <taxon>Paenibacillus</taxon>
    </lineage>
</organism>
<dbReference type="PANTHER" id="PTHR10907">
    <property type="entry name" value="REGUCALCIN"/>
    <property type="match status" value="1"/>
</dbReference>
<dbReference type="InterPro" id="IPR005511">
    <property type="entry name" value="SMP-30"/>
</dbReference>
<evidence type="ECO:0000313" key="4">
    <source>
        <dbReference type="Proteomes" id="UP001527882"/>
    </source>
</evidence>